<feature type="compositionally biased region" description="Basic and acidic residues" evidence="2">
    <location>
        <begin position="159"/>
        <end position="168"/>
    </location>
</feature>
<dbReference type="InterPro" id="IPR036028">
    <property type="entry name" value="SH3-like_dom_sf"/>
</dbReference>
<dbReference type="PROSITE" id="PS50297">
    <property type="entry name" value="ANK_REP_REGION"/>
    <property type="match status" value="1"/>
</dbReference>
<proteinExistence type="predicted"/>
<feature type="compositionally biased region" description="Basic and acidic residues" evidence="2">
    <location>
        <begin position="294"/>
        <end position="312"/>
    </location>
</feature>
<name>A0A139AG10_GONPJ</name>
<evidence type="ECO:0000313" key="3">
    <source>
        <dbReference type="EMBL" id="KXS15762.1"/>
    </source>
</evidence>
<feature type="region of interest" description="Disordered" evidence="2">
    <location>
        <begin position="294"/>
        <end position="315"/>
    </location>
</feature>
<protein>
    <submittedName>
        <fullName evidence="3">Uncharacterized protein</fullName>
    </submittedName>
</protein>
<dbReference type="SMART" id="SM00248">
    <property type="entry name" value="ANK"/>
    <property type="match status" value="2"/>
</dbReference>
<sequence length="533" mass="57794">MQTSHTHDDALINAIEAGDVSDVRTLLQAGASPNARKKVSLSSRVVVRHNIWRADDVEVKTDVIECESALVLAVIHGFSEIVEELLDHGANIEEKVAWTIANGWLKGIGERPEDGRDYWTVKDWESKRWYATITFPSILCLALGRCGLSTRVGLVPAERPDPRPDKSGHVSINHPGANVIISNPRNESAVRVSHRLQPRVEIVRALLSNGAIVRTQELRAAKMCPDAACCQAVESQAVDHSPPRASRSSFGTALPRSTSSNFQSTRASSSDPAALGTEQSALVERLRSKLAKAERAAETAKARTEEKEREAASLRSHIADVSARIASQERETQDLARENAALQSKNTALQTETSTLRQQVSSLTEVNGALKKEVDALHAQIVRQARTTRTINRLMYAVGNFQPRELDEIMLSIGDPVFVAVVFPDGWASGLHAGTYAFGFFPFSHVAESLPDPDDSSSILSQLDLPETSSRVESLTQSSTTTDSRNANANGALASAALSLMTFVGQSRGSQPVPAQYWRQFFGAISSPHAPGA</sequence>
<dbReference type="Gene3D" id="1.25.40.20">
    <property type="entry name" value="Ankyrin repeat-containing domain"/>
    <property type="match status" value="1"/>
</dbReference>
<dbReference type="OrthoDB" id="2157935at2759"/>
<keyword evidence="4" id="KW-1185">Reference proteome</keyword>
<reference evidence="3 4" key="1">
    <citation type="journal article" date="2015" name="Genome Biol. Evol.">
        <title>Phylogenomic analyses indicate that early fungi evolved digesting cell walls of algal ancestors of land plants.</title>
        <authorList>
            <person name="Chang Y."/>
            <person name="Wang S."/>
            <person name="Sekimoto S."/>
            <person name="Aerts A.L."/>
            <person name="Choi C."/>
            <person name="Clum A."/>
            <person name="LaButti K.M."/>
            <person name="Lindquist E.A."/>
            <person name="Yee Ngan C."/>
            <person name="Ohm R.A."/>
            <person name="Salamov A.A."/>
            <person name="Grigoriev I.V."/>
            <person name="Spatafora J.W."/>
            <person name="Berbee M.L."/>
        </authorList>
    </citation>
    <scope>NUCLEOTIDE SEQUENCE [LARGE SCALE GENOMIC DNA]</scope>
    <source>
        <strain evidence="3 4">JEL478</strain>
    </source>
</reference>
<dbReference type="InterPro" id="IPR036770">
    <property type="entry name" value="Ankyrin_rpt-contain_sf"/>
</dbReference>
<evidence type="ECO:0000256" key="2">
    <source>
        <dbReference type="SAM" id="MobiDB-lite"/>
    </source>
</evidence>
<dbReference type="PROSITE" id="PS50088">
    <property type="entry name" value="ANK_REPEAT"/>
    <property type="match status" value="1"/>
</dbReference>
<feature type="region of interest" description="Disordered" evidence="2">
    <location>
        <begin position="159"/>
        <end position="178"/>
    </location>
</feature>
<feature type="compositionally biased region" description="Polar residues" evidence="2">
    <location>
        <begin position="468"/>
        <end position="483"/>
    </location>
</feature>
<dbReference type="InterPro" id="IPR002110">
    <property type="entry name" value="Ankyrin_rpt"/>
</dbReference>
<dbReference type="EMBL" id="KQ965760">
    <property type="protein sequence ID" value="KXS15762.1"/>
    <property type="molecule type" value="Genomic_DNA"/>
</dbReference>
<feature type="compositionally biased region" description="Polar residues" evidence="2">
    <location>
        <begin position="246"/>
        <end position="271"/>
    </location>
</feature>
<dbReference type="Pfam" id="PF00023">
    <property type="entry name" value="Ank"/>
    <property type="match status" value="1"/>
</dbReference>
<dbReference type="AlphaFoldDB" id="A0A139AG10"/>
<feature type="repeat" description="ANK" evidence="1">
    <location>
        <begin position="65"/>
        <end position="97"/>
    </location>
</feature>
<dbReference type="Proteomes" id="UP000070544">
    <property type="component" value="Unassembled WGS sequence"/>
</dbReference>
<accession>A0A139AG10</accession>
<organism evidence="3 4">
    <name type="scientific">Gonapodya prolifera (strain JEL478)</name>
    <name type="common">Monoblepharis prolifera</name>
    <dbReference type="NCBI Taxonomy" id="1344416"/>
    <lineage>
        <taxon>Eukaryota</taxon>
        <taxon>Fungi</taxon>
        <taxon>Fungi incertae sedis</taxon>
        <taxon>Chytridiomycota</taxon>
        <taxon>Chytridiomycota incertae sedis</taxon>
        <taxon>Monoblepharidomycetes</taxon>
        <taxon>Monoblepharidales</taxon>
        <taxon>Gonapodyaceae</taxon>
        <taxon>Gonapodya</taxon>
    </lineage>
</organism>
<gene>
    <name evidence="3" type="ORF">M427DRAFT_134981</name>
</gene>
<evidence type="ECO:0000256" key="1">
    <source>
        <dbReference type="PROSITE-ProRule" id="PRU00023"/>
    </source>
</evidence>
<feature type="region of interest" description="Disordered" evidence="2">
    <location>
        <begin position="468"/>
        <end position="488"/>
    </location>
</feature>
<dbReference type="SUPFAM" id="SSF50044">
    <property type="entry name" value="SH3-domain"/>
    <property type="match status" value="1"/>
</dbReference>
<feature type="region of interest" description="Disordered" evidence="2">
    <location>
        <begin position="235"/>
        <end position="278"/>
    </location>
</feature>
<keyword evidence="1" id="KW-0040">ANK repeat</keyword>
<dbReference type="Gene3D" id="2.30.30.40">
    <property type="entry name" value="SH3 Domains"/>
    <property type="match status" value="1"/>
</dbReference>
<evidence type="ECO:0000313" key="4">
    <source>
        <dbReference type="Proteomes" id="UP000070544"/>
    </source>
</evidence>
<dbReference type="Gene3D" id="1.10.287.1490">
    <property type="match status" value="1"/>
</dbReference>
<dbReference type="SUPFAM" id="SSF48403">
    <property type="entry name" value="Ankyrin repeat"/>
    <property type="match status" value="1"/>
</dbReference>